<dbReference type="Proteomes" id="UP000318509">
    <property type="component" value="Unassembled WGS sequence"/>
</dbReference>
<gene>
    <name evidence="3" type="ORF">E6H00_16685</name>
</gene>
<dbReference type="Pfam" id="PF13561">
    <property type="entry name" value="adh_short_C2"/>
    <property type="match status" value="1"/>
</dbReference>
<dbReference type="FunFam" id="3.40.50.720:FF:000084">
    <property type="entry name" value="Short-chain dehydrogenase reductase"/>
    <property type="match status" value="1"/>
</dbReference>
<protein>
    <submittedName>
        <fullName evidence="3">SDR family oxidoreductase</fullName>
    </submittedName>
</protein>
<evidence type="ECO:0000313" key="3">
    <source>
        <dbReference type="EMBL" id="TMI87091.1"/>
    </source>
</evidence>
<evidence type="ECO:0000313" key="4">
    <source>
        <dbReference type="Proteomes" id="UP000318509"/>
    </source>
</evidence>
<keyword evidence="2" id="KW-0560">Oxidoreductase</keyword>
<comment type="similarity">
    <text evidence="1">Belongs to the short-chain dehydrogenases/reductases (SDR) family.</text>
</comment>
<evidence type="ECO:0000256" key="1">
    <source>
        <dbReference type="ARBA" id="ARBA00006484"/>
    </source>
</evidence>
<organism evidence="3 4">
    <name type="scientific">Candidatus Segetimicrobium genomatis</name>
    <dbReference type="NCBI Taxonomy" id="2569760"/>
    <lineage>
        <taxon>Bacteria</taxon>
        <taxon>Bacillati</taxon>
        <taxon>Candidatus Sysuimicrobiota</taxon>
        <taxon>Candidatus Sysuimicrobiia</taxon>
        <taxon>Candidatus Sysuimicrobiales</taxon>
        <taxon>Candidatus Segetimicrobiaceae</taxon>
        <taxon>Candidatus Segetimicrobium</taxon>
    </lineage>
</organism>
<evidence type="ECO:0000256" key="2">
    <source>
        <dbReference type="ARBA" id="ARBA00023002"/>
    </source>
</evidence>
<dbReference type="PANTHER" id="PTHR42760:SF133">
    <property type="entry name" value="3-OXOACYL-[ACYL-CARRIER-PROTEIN] REDUCTASE"/>
    <property type="match status" value="1"/>
</dbReference>
<dbReference type="SUPFAM" id="SSF51735">
    <property type="entry name" value="NAD(P)-binding Rossmann-fold domains"/>
    <property type="match status" value="1"/>
</dbReference>
<dbReference type="PANTHER" id="PTHR42760">
    <property type="entry name" value="SHORT-CHAIN DEHYDROGENASES/REDUCTASES FAMILY MEMBER"/>
    <property type="match status" value="1"/>
</dbReference>
<comment type="caution">
    <text evidence="3">The sequence shown here is derived from an EMBL/GenBank/DDBJ whole genome shotgun (WGS) entry which is preliminary data.</text>
</comment>
<dbReference type="NCBIfam" id="NF005559">
    <property type="entry name" value="PRK07231.1"/>
    <property type="match status" value="1"/>
</dbReference>
<dbReference type="InterPro" id="IPR002347">
    <property type="entry name" value="SDR_fam"/>
</dbReference>
<dbReference type="PRINTS" id="PR00081">
    <property type="entry name" value="GDHRDH"/>
</dbReference>
<dbReference type="CDD" id="cd05233">
    <property type="entry name" value="SDR_c"/>
    <property type="match status" value="1"/>
</dbReference>
<dbReference type="EMBL" id="VBAK01000167">
    <property type="protein sequence ID" value="TMI87091.1"/>
    <property type="molecule type" value="Genomic_DNA"/>
</dbReference>
<dbReference type="GO" id="GO:0016616">
    <property type="term" value="F:oxidoreductase activity, acting on the CH-OH group of donors, NAD or NADP as acceptor"/>
    <property type="evidence" value="ECO:0007669"/>
    <property type="project" value="TreeGrafter"/>
</dbReference>
<name>A0A537JU74_9BACT</name>
<dbReference type="InterPro" id="IPR036291">
    <property type="entry name" value="NAD(P)-bd_dom_sf"/>
</dbReference>
<dbReference type="PRINTS" id="PR00080">
    <property type="entry name" value="SDRFAMILY"/>
</dbReference>
<dbReference type="AlphaFoldDB" id="A0A537JU74"/>
<proteinExistence type="inferred from homology"/>
<accession>A0A537JU74</accession>
<reference evidence="3 4" key="1">
    <citation type="journal article" date="2019" name="Nat. Microbiol.">
        <title>Mediterranean grassland soil C-N compound turnover is dependent on rainfall and depth, and is mediated by genomically divergent microorganisms.</title>
        <authorList>
            <person name="Diamond S."/>
            <person name="Andeer P.F."/>
            <person name="Li Z."/>
            <person name="Crits-Christoph A."/>
            <person name="Burstein D."/>
            <person name="Anantharaman K."/>
            <person name="Lane K.R."/>
            <person name="Thomas B.C."/>
            <person name="Pan C."/>
            <person name="Northen T.R."/>
            <person name="Banfield J.F."/>
        </authorList>
    </citation>
    <scope>NUCLEOTIDE SEQUENCE [LARGE SCALE GENOMIC DNA]</scope>
    <source>
        <strain evidence="3">NP_3</strain>
    </source>
</reference>
<dbReference type="Gene3D" id="3.40.50.720">
    <property type="entry name" value="NAD(P)-binding Rossmann-like Domain"/>
    <property type="match status" value="1"/>
</dbReference>
<sequence length="274" mass="29672">MRLEDRVAIVTGAAKGMGGTISAALAAEGAHLVLAAREPGPLAALADTLNAHRNPIEARSKGHRPEGSRRHLTVPTDVTDERAVAALARQAREQFGRIDILVNAAGVIGPIETPLHQIAPEEWDRVLDVNLKGVFLCCRAVVPTMIEQRDGKIINIAGTSGLRGYRNRAAYSSSKWAVRGLTRTLALEVGPHGVRVNAICPGVVEGGRMTTIINEKARVRGWTPAEVHDEYIREMALRRFTRDDDVAHAVVFLASDESRQITGHELIVDGGWDV</sequence>